<keyword evidence="2" id="KW-1185">Reference proteome</keyword>
<dbReference type="OrthoDB" id="1633476at2"/>
<evidence type="ECO:0000313" key="1">
    <source>
        <dbReference type="EMBL" id="VBB05562.1"/>
    </source>
</evidence>
<sequence>MNLSERIEFLTQIHTAWDGTEQRAALRLQPRRYVSYEYIGVKNWQSQYLRALTYTQQTQKLQFPLWHGAARLKRKAEPGGQTVHLDTDQLWAYRGCSGVMLWTNDTVGGMPYALQTIASDGVLGLKEEMADAWAAGKTVVCPLAWGVLQQEDKYTNEHSLLTTMQINVELLPGQLAPDFPQALDEFHDEPVSQIWGKDLPTQYQGSELFLTPPPWTKEITANFQRNANRLDNNSGVFLYDLKSTDPTETKEIEYVLTSRVEINNLQRFFCRCQGRLKSFWAPTWLSDVELAAAAPAGQNFLLAKWPLYWKYYSAGQRRKNLVVFKKDGSGQLLSIAGYGIDSTGERGKLYLDSPLSSPLESEEVLMLSYLCRYRLDNDTLTTDYDTVDVATMTFNLAEVTE</sequence>
<dbReference type="RefSeq" id="WP_122626552.1">
    <property type="nucleotide sequence ID" value="NZ_UPPP01000057.1"/>
</dbReference>
<dbReference type="EMBL" id="UPPP01000057">
    <property type="protein sequence ID" value="VBB05562.1"/>
    <property type="molecule type" value="Genomic_DNA"/>
</dbReference>
<proteinExistence type="predicted"/>
<reference evidence="1 2" key="1">
    <citation type="submission" date="2018-06" db="EMBL/GenBank/DDBJ databases">
        <authorList>
            <person name="Strepis N."/>
        </authorList>
    </citation>
    <scope>NUCLEOTIDE SEQUENCE [LARGE SCALE GENOMIC DNA]</scope>
    <source>
        <strain evidence="1">LUCI</strain>
    </source>
</reference>
<dbReference type="Proteomes" id="UP000277811">
    <property type="component" value="Unassembled WGS sequence"/>
</dbReference>
<evidence type="ECO:0000313" key="2">
    <source>
        <dbReference type="Proteomes" id="UP000277811"/>
    </source>
</evidence>
<name>A0A498R5P7_9FIRM</name>
<protein>
    <submittedName>
        <fullName evidence="1">Uncharacterized protein</fullName>
    </submittedName>
</protein>
<organism evidence="1 2">
    <name type="scientific">Lucifera butyrica</name>
    <dbReference type="NCBI Taxonomy" id="1351585"/>
    <lineage>
        <taxon>Bacteria</taxon>
        <taxon>Bacillati</taxon>
        <taxon>Bacillota</taxon>
        <taxon>Negativicutes</taxon>
        <taxon>Veillonellales</taxon>
        <taxon>Veillonellaceae</taxon>
        <taxon>Lucifera</taxon>
    </lineage>
</organism>
<accession>A0A498R5P7</accession>
<dbReference type="AlphaFoldDB" id="A0A498R5P7"/>
<gene>
    <name evidence="1" type="ORF">LUCI_0772</name>
</gene>